<evidence type="ECO:0000256" key="1">
    <source>
        <dbReference type="SAM" id="Phobius"/>
    </source>
</evidence>
<protein>
    <submittedName>
        <fullName evidence="2">Uncharacterized protein</fullName>
    </submittedName>
</protein>
<keyword evidence="3" id="KW-1185">Reference proteome</keyword>
<dbReference type="RefSeq" id="WP_213012809.1">
    <property type="nucleotide sequence ID" value="NZ_BOQN01000136.1"/>
</dbReference>
<feature type="transmembrane region" description="Helical" evidence="1">
    <location>
        <begin position="93"/>
        <end position="116"/>
    </location>
</feature>
<dbReference type="AlphaFoldDB" id="A0A919WBI7"/>
<keyword evidence="1" id="KW-1133">Transmembrane helix</keyword>
<dbReference type="EMBL" id="BOQN01000136">
    <property type="protein sequence ID" value="GIM97161.1"/>
    <property type="molecule type" value="Genomic_DNA"/>
</dbReference>
<proteinExistence type="predicted"/>
<feature type="transmembrane region" description="Helical" evidence="1">
    <location>
        <begin position="207"/>
        <end position="226"/>
    </location>
</feature>
<evidence type="ECO:0000313" key="3">
    <source>
        <dbReference type="Proteomes" id="UP000677082"/>
    </source>
</evidence>
<feature type="transmembrane region" description="Helical" evidence="1">
    <location>
        <begin position="122"/>
        <end position="144"/>
    </location>
</feature>
<keyword evidence="1" id="KW-0812">Transmembrane</keyword>
<organism evidence="2 3">
    <name type="scientific">Paractinoplanes toevensis</name>
    <dbReference type="NCBI Taxonomy" id="571911"/>
    <lineage>
        <taxon>Bacteria</taxon>
        <taxon>Bacillati</taxon>
        <taxon>Actinomycetota</taxon>
        <taxon>Actinomycetes</taxon>
        <taxon>Micromonosporales</taxon>
        <taxon>Micromonosporaceae</taxon>
        <taxon>Paractinoplanes</taxon>
    </lineage>
</organism>
<feature type="transmembrane region" description="Helical" evidence="1">
    <location>
        <begin position="12"/>
        <end position="29"/>
    </location>
</feature>
<name>A0A919WBI7_9ACTN</name>
<accession>A0A919WBI7</accession>
<keyword evidence="1" id="KW-0472">Membrane</keyword>
<comment type="caution">
    <text evidence="2">The sequence shown here is derived from an EMBL/GenBank/DDBJ whole genome shotgun (WGS) entry which is preliminary data.</text>
</comment>
<dbReference type="Proteomes" id="UP000677082">
    <property type="component" value="Unassembled WGS sequence"/>
</dbReference>
<feature type="transmembrane region" description="Helical" evidence="1">
    <location>
        <begin position="151"/>
        <end position="172"/>
    </location>
</feature>
<sequence length="443" mass="46319">MSRILLIELRRSAVLWVAVTLLAAGTWLLYSARERWTSGYMILALDQRWYLPLLVGIAMAAGAGQAAREHRSGVHELFAGVPRPRSQQVVPMLLVYGAAMVVAYTGATGLAALRIIDTAQYLRAGAVAGVVVAGATALVAAAWFGLAVGRILPYIITAPALAIASMASPLVARGITGQRQWLSSLLFPAYGLGGPTDFASIPGRFSIAQMLYLAGLAAGAALLFAAADRPARLMALVPPVLGIAAAALILQGGSAFVEDPIDPAARELVCTDDAPQICVARLHSGVLAEVTPPARAALATLDRLPDGPTRAQEHVDSDHKPVDQSSDTLLIPLAIGDDGHVTDLDRLEGYLVYNLGVRPFACPDDRPGPDAAVVNAASSWLLGTESQLSEAGSATENARARELWRNLRGLDEREAAARVAAVRQAVLTCASGEGLLDRPASGG</sequence>
<evidence type="ECO:0000313" key="2">
    <source>
        <dbReference type="EMBL" id="GIM97161.1"/>
    </source>
</evidence>
<feature type="transmembrane region" description="Helical" evidence="1">
    <location>
        <begin position="233"/>
        <end position="257"/>
    </location>
</feature>
<reference evidence="2 3" key="1">
    <citation type="submission" date="2021-03" db="EMBL/GenBank/DDBJ databases">
        <title>Whole genome shotgun sequence of Actinoplanes toevensis NBRC 105298.</title>
        <authorList>
            <person name="Komaki H."/>
            <person name="Tamura T."/>
        </authorList>
    </citation>
    <scope>NUCLEOTIDE SEQUENCE [LARGE SCALE GENOMIC DNA]</scope>
    <source>
        <strain evidence="2 3">NBRC 105298</strain>
    </source>
</reference>
<gene>
    <name evidence="2" type="ORF">Ato02nite_089540</name>
</gene>
<feature type="transmembrane region" description="Helical" evidence="1">
    <location>
        <begin position="49"/>
        <end position="67"/>
    </location>
</feature>